<gene>
    <name evidence="5" type="ORF">GCM10009655_18620</name>
</gene>
<evidence type="ECO:0000256" key="3">
    <source>
        <dbReference type="ARBA" id="ARBA00022777"/>
    </source>
</evidence>
<dbReference type="InterPro" id="IPR011611">
    <property type="entry name" value="PfkB_dom"/>
</dbReference>
<dbReference type="Proteomes" id="UP001500943">
    <property type="component" value="Unassembled WGS sequence"/>
</dbReference>
<evidence type="ECO:0000313" key="5">
    <source>
        <dbReference type="EMBL" id="GAA1219412.1"/>
    </source>
</evidence>
<comment type="caution">
    <text evidence="5">The sequence shown here is derived from an EMBL/GenBank/DDBJ whole genome shotgun (WGS) entry which is preliminary data.</text>
</comment>
<accession>A0ABP4GAU8</accession>
<keyword evidence="6" id="KW-1185">Reference proteome</keyword>
<keyword evidence="2" id="KW-0808">Transferase</keyword>
<evidence type="ECO:0000256" key="1">
    <source>
        <dbReference type="ARBA" id="ARBA00010688"/>
    </source>
</evidence>
<organism evidence="5 6">
    <name type="scientific">Rhodoglobus aureus</name>
    <dbReference type="NCBI Taxonomy" id="191497"/>
    <lineage>
        <taxon>Bacteria</taxon>
        <taxon>Bacillati</taxon>
        <taxon>Actinomycetota</taxon>
        <taxon>Actinomycetes</taxon>
        <taxon>Micrococcales</taxon>
        <taxon>Microbacteriaceae</taxon>
        <taxon>Rhodoglobus</taxon>
    </lineage>
</organism>
<dbReference type="EMBL" id="BAAAKW010000032">
    <property type="protein sequence ID" value="GAA1219412.1"/>
    <property type="molecule type" value="Genomic_DNA"/>
</dbReference>
<evidence type="ECO:0000256" key="2">
    <source>
        <dbReference type="ARBA" id="ARBA00022679"/>
    </source>
</evidence>
<dbReference type="Pfam" id="PF00294">
    <property type="entry name" value="PfkB"/>
    <property type="match status" value="1"/>
</dbReference>
<comment type="similarity">
    <text evidence="1">Belongs to the carbohydrate kinase PfkB family.</text>
</comment>
<dbReference type="PANTHER" id="PTHR43320:SF3">
    <property type="entry name" value="CARBOHYDRATE KINASE PFKB DOMAIN-CONTAINING PROTEIN"/>
    <property type="match status" value="1"/>
</dbReference>
<dbReference type="SUPFAM" id="SSF53613">
    <property type="entry name" value="Ribokinase-like"/>
    <property type="match status" value="1"/>
</dbReference>
<evidence type="ECO:0000259" key="4">
    <source>
        <dbReference type="Pfam" id="PF00294"/>
    </source>
</evidence>
<reference evidence="6" key="1">
    <citation type="journal article" date="2019" name="Int. J. Syst. Evol. Microbiol.">
        <title>The Global Catalogue of Microorganisms (GCM) 10K type strain sequencing project: providing services to taxonomists for standard genome sequencing and annotation.</title>
        <authorList>
            <consortium name="The Broad Institute Genomics Platform"/>
            <consortium name="The Broad Institute Genome Sequencing Center for Infectious Disease"/>
            <person name="Wu L."/>
            <person name="Ma J."/>
        </authorList>
    </citation>
    <scope>NUCLEOTIDE SEQUENCE [LARGE SCALE GENOMIC DNA]</scope>
    <source>
        <strain evidence="6">JCM 12762</strain>
    </source>
</reference>
<keyword evidence="3" id="KW-0418">Kinase</keyword>
<dbReference type="InterPro" id="IPR052700">
    <property type="entry name" value="Carb_kinase_PfkB-like"/>
</dbReference>
<feature type="domain" description="Carbohydrate kinase PfkB" evidence="4">
    <location>
        <begin position="14"/>
        <end position="189"/>
    </location>
</feature>
<protein>
    <recommendedName>
        <fullName evidence="4">Carbohydrate kinase PfkB domain-containing protein</fullName>
    </recommendedName>
</protein>
<dbReference type="InterPro" id="IPR029056">
    <property type="entry name" value="Ribokinase-like"/>
</dbReference>
<proteinExistence type="inferred from homology"/>
<sequence length="191" mass="20143">MLPNRGAATLLDDVPDEWLDGLELLHVSAYSFNGDPVGKTTIDVIRRARQKGILISIDVASTGMLAQYGVERFLDLMADLRPDFIIGNKSETEFLELVVDGQPGSRATRLPSTIVVTKAGADPTIVHRPSDERIVVPVPIVQEIRDLTGAGDAFAAGFLSAFLSTHDLQNACVGGHAAAALVLASPGASVG</sequence>
<name>A0ABP4GAU8_9MICO</name>
<evidence type="ECO:0000313" key="6">
    <source>
        <dbReference type="Proteomes" id="UP001500943"/>
    </source>
</evidence>
<dbReference type="PANTHER" id="PTHR43320">
    <property type="entry name" value="SUGAR KINASE"/>
    <property type="match status" value="1"/>
</dbReference>
<dbReference type="Gene3D" id="3.40.1190.20">
    <property type="match status" value="1"/>
</dbReference>